<organism evidence="1 2">
    <name type="scientific">Halteria grandinella</name>
    <dbReference type="NCBI Taxonomy" id="5974"/>
    <lineage>
        <taxon>Eukaryota</taxon>
        <taxon>Sar</taxon>
        <taxon>Alveolata</taxon>
        <taxon>Ciliophora</taxon>
        <taxon>Intramacronucleata</taxon>
        <taxon>Spirotrichea</taxon>
        <taxon>Stichotrichia</taxon>
        <taxon>Sporadotrichida</taxon>
        <taxon>Halteriidae</taxon>
        <taxon>Halteria</taxon>
    </lineage>
</organism>
<comment type="caution">
    <text evidence="1">The sequence shown here is derived from an EMBL/GenBank/DDBJ whole genome shotgun (WGS) entry which is preliminary data.</text>
</comment>
<accession>A0A8J8NHK0</accession>
<sequence length="120" mass="13541">MRMECHIHNLNAFHHTPIIHHGVSVPLSGPADYFHEYWFLALEIILIARLHAIASILNGQVHLLVSRFALLVNVDLTVAVQVLKAAFEVARVEVAKVVEEEIHSLSIMQYIISVQYLSPL</sequence>
<gene>
    <name evidence="1" type="ORF">FGO68_gene8415</name>
</gene>
<keyword evidence="2" id="KW-1185">Reference proteome</keyword>
<dbReference type="EMBL" id="RRYP01016173">
    <property type="protein sequence ID" value="TNV75188.1"/>
    <property type="molecule type" value="Genomic_DNA"/>
</dbReference>
<evidence type="ECO:0000313" key="2">
    <source>
        <dbReference type="Proteomes" id="UP000785679"/>
    </source>
</evidence>
<dbReference type="AlphaFoldDB" id="A0A8J8NHK0"/>
<proteinExistence type="predicted"/>
<name>A0A8J8NHK0_HALGN</name>
<dbReference type="Proteomes" id="UP000785679">
    <property type="component" value="Unassembled WGS sequence"/>
</dbReference>
<evidence type="ECO:0000313" key="1">
    <source>
        <dbReference type="EMBL" id="TNV75188.1"/>
    </source>
</evidence>
<reference evidence="1" key="1">
    <citation type="submission" date="2019-06" db="EMBL/GenBank/DDBJ databases">
        <authorList>
            <person name="Zheng W."/>
        </authorList>
    </citation>
    <scope>NUCLEOTIDE SEQUENCE</scope>
    <source>
        <strain evidence="1">QDHG01</strain>
    </source>
</reference>
<protein>
    <submittedName>
        <fullName evidence="1">Uncharacterized protein</fullName>
    </submittedName>
</protein>